<keyword evidence="1" id="KW-0934">Plastid</keyword>
<name>A0A097PBJ8_CYAPA</name>
<dbReference type="EMBL" id="KM198929">
    <property type="protein sequence ID" value="AIU44644.1"/>
    <property type="molecule type" value="Genomic_DNA"/>
</dbReference>
<reference evidence="1" key="2">
    <citation type="submission" date="2014-07" db="EMBL/GenBank/DDBJ databases">
        <authorList>
            <person name="David S.R."/>
            <person name="Jackson C.J."/>
            <person name="Adrian R.-P."/>
        </authorList>
    </citation>
    <scope>NUCLEOTIDE SEQUENCE</scope>
    <source>
        <strain evidence="1">NIES-763</strain>
    </source>
</reference>
<reference evidence="1" key="1">
    <citation type="journal article" date="2014" name="Mol. Phylogenet. Evol.">
        <title>Nucleotide substitution analyses of the glaucophyte Cyanophora suggest an ancestrally lower mutation rate in plastid vs mitochondrial DNA for the Archaeplastida.</title>
        <authorList>
            <person name="Smith D.R."/>
            <person name="Jackson C.J."/>
            <person name="Reyes-Prieto A."/>
        </authorList>
    </citation>
    <scope>NUCLEOTIDE SEQUENCE</scope>
    <source>
        <strain evidence="1">NIES-763</strain>
    </source>
</reference>
<evidence type="ECO:0008006" key="2">
    <source>
        <dbReference type="Google" id="ProtNLM"/>
    </source>
</evidence>
<accession>A0A097PBJ8</accession>
<dbReference type="Gene3D" id="1.20.1440.120">
    <property type="entry name" value="Recombination protein O, C-terminal domain"/>
    <property type="match status" value="1"/>
</dbReference>
<dbReference type="AlphaFoldDB" id="A0A097PBJ8"/>
<gene>
    <name evidence="1" type="primary">orf206</name>
</gene>
<dbReference type="SUPFAM" id="SSF57863">
    <property type="entry name" value="ArfGap/RecO-like zinc finger"/>
    <property type="match status" value="1"/>
</dbReference>
<proteinExistence type="predicted"/>
<dbReference type="InterPro" id="IPR003717">
    <property type="entry name" value="RecO"/>
</dbReference>
<sequence>MLFASNVIILKKKQRDSNSIICTLYTYEEGLKEVIIFTNQKFLCSNLKLYRIYFVVFKKGTPWDRIHLFYPLYSYSRVEQSPLKITILEYLSELIIYQLYSPENSNFIYFIFHSTLFQLNICSNNMIFPIFIRSLYLLLQFLGWEPELYNCVYTGESFNNNKKSNWSNSKIGFSASYGGIIKSNVLPKQEYIGFFNKDELLFLQTIINQPIWWNCNFDDILPKKFNHMLIHIEFLFCQFIEYQIQKRLNSSIKLNRMFREFIDYMEQLNKHKDDLF</sequence>
<dbReference type="Pfam" id="PF02565">
    <property type="entry name" value="RecO_C"/>
    <property type="match status" value="1"/>
</dbReference>
<protein>
    <recommendedName>
        <fullName evidence="2">DNA repair protein RecO</fullName>
    </recommendedName>
</protein>
<dbReference type="GO" id="GO:0006310">
    <property type="term" value="P:DNA recombination"/>
    <property type="evidence" value="ECO:0007669"/>
    <property type="project" value="InterPro"/>
</dbReference>
<dbReference type="InterPro" id="IPR037278">
    <property type="entry name" value="ARFGAP/RecO"/>
</dbReference>
<evidence type="ECO:0000313" key="1">
    <source>
        <dbReference type="EMBL" id="AIU44644.1"/>
    </source>
</evidence>
<dbReference type="InterPro" id="IPR042242">
    <property type="entry name" value="RecO_C"/>
</dbReference>
<organism evidence="1">
    <name type="scientific">Cyanophora paradoxa</name>
    <dbReference type="NCBI Taxonomy" id="2762"/>
    <lineage>
        <taxon>Eukaryota</taxon>
        <taxon>Glaucocystophyceae</taxon>
        <taxon>Cyanophorales</taxon>
        <taxon>Cyanophoraceae</taxon>
        <taxon>Cyanophora</taxon>
    </lineage>
</organism>
<geneLocation type="plastid" evidence="1"/>
<dbReference type="GO" id="GO:0006281">
    <property type="term" value="P:DNA repair"/>
    <property type="evidence" value="ECO:0007669"/>
    <property type="project" value="InterPro"/>
</dbReference>